<name>A0A8E2DUL5_9APHY</name>
<evidence type="ECO:0000313" key="5">
    <source>
        <dbReference type="Proteomes" id="UP000250043"/>
    </source>
</evidence>
<feature type="compositionally biased region" description="Low complexity" evidence="3">
    <location>
        <begin position="163"/>
        <end position="180"/>
    </location>
</feature>
<dbReference type="Proteomes" id="UP000250043">
    <property type="component" value="Unassembled WGS sequence"/>
</dbReference>
<dbReference type="OrthoDB" id="2021143at2759"/>
<dbReference type="GO" id="GO:0007031">
    <property type="term" value="P:peroxisome organization"/>
    <property type="evidence" value="ECO:0007669"/>
    <property type="project" value="UniProtKB-KW"/>
</dbReference>
<accession>A0A8E2DUL5</accession>
<feature type="region of interest" description="Disordered" evidence="3">
    <location>
        <begin position="157"/>
        <end position="203"/>
    </location>
</feature>
<keyword evidence="5" id="KW-1185">Reference proteome</keyword>
<organism evidence="4 5">
    <name type="scientific">Obba rivulosa</name>
    <dbReference type="NCBI Taxonomy" id="1052685"/>
    <lineage>
        <taxon>Eukaryota</taxon>
        <taxon>Fungi</taxon>
        <taxon>Dikarya</taxon>
        <taxon>Basidiomycota</taxon>
        <taxon>Agaricomycotina</taxon>
        <taxon>Agaricomycetes</taxon>
        <taxon>Polyporales</taxon>
        <taxon>Gelatoporiaceae</taxon>
        <taxon>Obba</taxon>
    </lineage>
</organism>
<protein>
    <recommendedName>
        <fullName evidence="2">Peroxisomal membrane protein PEX16</fullName>
    </recommendedName>
</protein>
<evidence type="ECO:0000256" key="3">
    <source>
        <dbReference type="SAM" id="MobiDB-lite"/>
    </source>
</evidence>
<keyword evidence="2" id="KW-0576">Peroxisome</keyword>
<gene>
    <name evidence="4" type="ORF">OBBRIDRAFT_787592</name>
</gene>
<evidence type="ECO:0000256" key="1">
    <source>
        <dbReference type="ARBA" id="ARBA00009505"/>
    </source>
</evidence>
<dbReference type="PANTHER" id="PTHR13299:SF0">
    <property type="entry name" value="PEROXISOMAL MEMBRANE PROTEIN PEX16"/>
    <property type="match status" value="1"/>
</dbReference>
<sequence>MSSALAKYESFLVDNVSTISTLESTLRSITWILPGRLKDGELASESLSAALNVMSMYHDTLLARCLQSAPKYKPLLPSSPHAKYTRAWCEKNTVYKWAARVLELIRFTQLLIEMGLRRKASPRTRWRGIVLLEVIKAGLRLLLLRITRRPLLSPPIPEREFDPASLPPASDTSSPTLAPSSLPPSLPSTPEHLRNNHVPLPMHPLLTPPPPMQSHVPVEDYLLTKALTTSDVKSPTSLVKPLATPKDWIAEVIYILRPLVYAALLASKRGKQTDRALMTALALELLSRNLRRGPPPSSVLERSEYAKRDRDMLWYLLRGSIWQTWTRPKLEAFANKTARVPLLNVFSSLMRDWIPLIDEYYYYTAP</sequence>
<dbReference type="PANTHER" id="PTHR13299">
    <property type="entry name" value="PEROXISOMAL MEMBRANE PROTEIN PEX16"/>
    <property type="match status" value="1"/>
</dbReference>
<proteinExistence type="inferred from homology"/>
<evidence type="ECO:0000313" key="4">
    <source>
        <dbReference type="EMBL" id="OCH96144.1"/>
    </source>
</evidence>
<comment type="similarity">
    <text evidence="1 2">Belongs to the peroxin-16 family.</text>
</comment>
<dbReference type="AlphaFoldDB" id="A0A8E2DUL5"/>
<keyword evidence="2" id="KW-0962">Peroxisome biogenesis</keyword>
<comment type="subcellular location">
    <subcellularLocation>
        <location evidence="2">Peroxisome membrane</location>
    </subcellularLocation>
</comment>
<dbReference type="InterPro" id="IPR013919">
    <property type="entry name" value="Pex16"/>
</dbReference>
<dbReference type="EMBL" id="KV722332">
    <property type="protein sequence ID" value="OCH96144.1"/>
    <property type="molecule type" value="Genomic_DNA"/>
</dbReference>
<reference evidence="4 5" key="1">
    <citation type="submission" date="2016-07" db="EMBL/GenBank/DDBJ databases">
        <title>Draft genome of the white-rot fungus Obba rivulosa 3A-2.</title>
        <authorList>
            <consortium name="DOE Joint Genome Institute"/>
            <person name="Miettinen O."/>
            <person name="Riley R."/>
            <person name="Acob R."/>
            <person name="Barry K."/>
            <person name="Cullen D."/>
            <person name="De Vries R."/>
            <person name="Hainaut M."/>
            <person name="Hatakka A."/>
            <person name="Henrissat B."/>
            <person name="Hilden K."/>
            <person name="Kuo R."/>
            <person name="Labutti K."/>
            <person name="Lipzen A."/>
            <person name="Makela M.R."/>
            <person name="Sandor L."/>
            <person name="Spatafora J.W."/>
            <person name="Grigoriev I.V."/>
            <person name="Hibbett D.S."/>
        </authorList>
    </citation>
    <scope>NUCLEOTIDE SEQUENCE [LARGE SCALE GENOMIC DNA]</scope>
    <source>
        <strain evidence="4 5">3A-2</strain>
    </source>
</reference>
<dbReference type="Pfam" id="PF08610">
    <property type="entry name" value="Pex16"/>
    <property type="match status" value="1"/>
</dbReference>
<evidence type="ECO:0000256" key="2">
    <source>
        <dbReference type="RuleBase" id="RU365003"/>
    </source>
</evidence>
<dbReference type="GO" id="GO:0005778">
    <property type="term" value="C:peroxisomal membrane"/>
    <property type="evidence" value="ECO:0007669"/>
    <property type="project" value="UniProtKB-SubCell"/>
</dbReference>